<keyword evidence="1" id="KW-0812">Transmembrane</keyword>
<proteinExistence type="predicted"/>
<evidence type="ECO:0000256" key="1">
    <source>
        <dbReference type="SAM" id="Phobius"/>
    </source>
</evidence>
<dbReference type="AlphaFoldDB" id="A0A0P1E1A1"/>
<dbReference type="Proteomes" id="UP000050786">
    <property type="component" value="Unassembled WGS sequence"/>
</dbReference>
<organism evidence="2 3">
    <name type="scientific">Ruegeria atlantica</name>
    <dbReference type="NCBI Taxonomy" id="81569"/>
    <lineage>
        <taxon>Bacteria</taxon>
        <taxon>Pseudomonadati</taxon>
        <taxon>Pseudomonadota</taxon>
        <taxon>Alphaproteobacteria</taxon>
        <taxon>Rhodobacterales</taxon>
        <taxon>Roseobacteraceae</taxon>
        <taxon>Ruegeria</taxon>
    </lineage>
</organism>
<accession>A0A0P1E1A1</accession>
<reference evidence="3" key="1">
    <citation type="submission" date="2015-09" db="EMBL/GenBank/DDBJ databases">
        <authorList>
            <person name="Rodrigo-Torres L."/>
            <person name="Arahal D.R."/>
        </authorList>
    </citation>
    <scope>NUCLEOTIDE SEQUENCE [LARGE SCALE GENOMIC DNA]</scope>
    <source>
        <strain evidence="3">CECT 4293</strain>
    </source>
</reference>
<feature type="transmembrane region" description="Helical" evidence="1">
    <location>
        <begin position="6"/>
        <end position="26"/>
    </location>
</feature>
<keyword evidence="3" id="KW-1185">Reference proteome</keyword>
<evidence type="ECO:0000313" key="3">
    <source>
        <dbReference type="Proteomes" id="UP000050786"/>
    </source>
</evidence>
<evidence type="ECO:0000313" key="2">
    <source>
        <dbReference type="EMBL" id="CUH41627.1"/>
    </source>
</evidence>
<gene>
    <name evidence="2" type="ORF">RUM4293_00503</name>
</gene>
<keyword evidence="1" id="KW-1133">Transmembrane helix</keyword>
<sequence length="30" mass="3398">MSGQLIDTALNLSVFAYIGFLAWLILRRSK</sequence>
<name>A0A0P1E1A1_9RHOB</name>
<protein>
    <submittedName>
        <fullName evidence="2">Uncharacterized protein</fullName>
    </submittedName>
</protein>
<keyword evidence="1" id="KW-0472">Membrane</keyword>
<dbReference type="EMBL" id="CYPS01000008">
    <property type="protein sequence ID" value="CUH41627.1"/>
    <property type="molecule type" value="Genomic_DNA"/>
</dbReference>